<sequence>MRRLKHREHVGCRSRKEALNKFSFYEVLPGPPGPPDLVLLTYEKRPQSFS</sequence>
<organism evidence="1 2">
    <name type="scientific">Populus trichocarpa</name>
    <name type="common">Western balsam poplar</name>
    <name type="synonym">Populus balsamifera subsp. trichocarpa</name>
    <dbReference type="NCBI Taxonomy" id="3694"/>
    <lineage>
        <taxon>Eukaryota</taxon>
        <taxon>Viridiplantae</taxon>
        <taxon>Streptophyta</taxon>
        <taxon>Embryophyta</taxon>
        <taxon>Tracheophyta</taxon>
        <taxon>Spermatophyta</taxon>
        <taxon>Magnoliopsida</taxon>
        <taxon>eudicotyledons</taxon>
        <taxon>Gunneridae</taxon>
        <taxon>Pentapetalae</taxon>
        <taxon>rosids</taxon>
        <taxon>fabids</taxon>
        <taxon>Malpighiales</taxon>
        <taxon>Salicaceae</taxon>
        <taxon>Saliceae</taxon>
        <taxon>Populus</taxon>
    </lineage>
</organism>
<dbReference type="Proteomes" id="UP000006729">
    <property type="component" value="Chromosome 11"/>
</dbReference>
<proteinExistence type="predicted"/>
<name>A0ACC0S7U9_POPTR</name>
<gene>
    <name evidence="1" type="ORF">POPTR_011G073141v4</name>
</gene>
<dbReference type="EMBL" id="CM009300">
    <property type="protein sequence ID" value="KAI9385494.1"/>
    <property type="molecule type" value="Genomic_DNA"/>
</dbReference>
<evidence type="ECO:0000313" key="2">
    <source>
        <dbReference type="Proteomes" id="UP000006729"/>
    </source>
</evidence>
<evidence type="ECO:0000313" key="1">
    <source>
        <dbReference type="EMBL" id="KAI9385494.1"/>
    </source>
</evidence>
<keyword evidence="2" id="KW-1185">Reference proteome</keyword>
<comment type="caution">
    <text evidence="1">The sequence shown here is derived from an EMBL/GenBank/DDBJ whole genome shotgun (WGS) entry which is preliminary data.</text>
</comment>
<protein>
    <submittedName>
        <fullName evidence="1">Uncharacterized protein</fullName>
    </submittedName>
</protein>
<reference evidence="1 2" key="1">
    <citation type="journal article" date="2006" name="Science">
        <title>The genome of black cottonwood, Populus trichocarpa (Torr. &amp; Gray).</title>
        <authorList>
            <person name="Tuskan G.A."/>
            <person name="Difazio S."/>
            <person name="Jansson S."/>
            <person name="Bohlmann J."/>
            <person name="Grigoriev I."/>
            <person name="Hellsten U."/>
            <person name="Putnam N."/>
            <person name="Ralph S."/>
            <person name="Rombauts S."/>
            <person name="Salamov A."/>
            <person name="Schein J."/>
            <person name="Sterck L."/>
            <person name="Aerts A."/>
            <person name="Bhalerao R.R."/>
            <person name="Bhalerao R.P."/>
            <person name="Blaudez D."/>
            <person name="Boerjan W."/>
            <person name="Brun A."/>
            <person name="Brunner A."/>
            <person name="Busov V."/>
            <person name="Campbell M."/>
            <person name="Carlson J."/>
            <person name="Chalot M."/>
            <person name="Chapman J."/>
            <person name="Chen G.L."/>
            <person name="Cooper D."/>
            <person name="Coutinho P.M."/>
            <person name="Couturier J."/>
            <person name="Covert S."/>
            <person name="Cronk Q."/>
            <person name="Cunningham R."/>
            <person name="Davis J."/>
            <person name="Degroeve S."/>
            <person name="Dejardin A."/>
            <person name="Depamphilis C."/>
            <person name="Detter J."/>
            <person name="Dirks B."/>
            <person name="Dubchak I."/>
            <person name="Duplessis S."/>
            <person name="Ehlting J."/>
            <person name="Ellis B."/>
            <person name="Gendler K."/>
            <person name="Goodstein D."/>
            <person name="Gribskov M."/>
            <person name="Grimwood J."/>
            <person name="Groover A."/>
            <person name="Gunter L."/>
            <person name="Hamberger B."/>
            <person name="Heinze B."/>
            <person name="Helariutta Y."/>
            <person name="Henrissat B."/>
            <person name="Holligan D."/>
            <person name="Holt R."/>
            <person name="Huang W."/>
            <person name="Islam-Faridi N."/>
            <person name="Jones S."/>
            <person name="Jones-Rhoades M."/>
            <person name="Jorgensen R."/>
            <person name="Joshi C."/>
            <person name="Kangasjarvi J."/>
            <person name="Karlsson J."/>
            <person name="Kelleher C."/>
            <person name="Kirkpatrick R."/>
            <person name="Kirst M."/>
            <person name="Kohler A."/>
            <person name="Kalluri U."/>
            <person name="Larimer F."/>
            <person name="Leebens-Mack J."/>
            <person name="Leple J.C."/>
            <person name="Locascio P."/>
            <person name="Lou Y."/>
            <person name="Lucas S."/>
            <person name="Martin F."/>
            <person name="Montanini B."/>
            <person name="Napoli C."/>
            <person name="Nelson D.R."/>
            <person name="Nelson C."/>
            <person name="Nieminen K."/>
            <person name="Nilsson O."/>
            <person name="Pereda V."/>
            <person name="Peter G."/>
            <person name="Philippe R."/>
            <person name="Pilate G."/>
            <person name="Poliakov A."/>
            <person name="Razumovskaya J."/>
            <person name="Richardson P."/>
            <person name="Rinaldi C."/>
            <person name="Ritland K."/>
            <person name="Rouze P."/>
            <person name="Ryaboy D."/>
            <person name="Schmutz J."/>
            <person name="Schrader J."/>
            <person name="Segerman B."/>
            <person name="Shin H."/>
            <person name="Siddiqui A."/>
            <person name="Sterky F."/>
            <person name="Terry A."/>
            <person name="Tsai C.J."/>
            <person name="Uberbacher E."/>
            <person name="Unneberg P."/>
            <person name="Vahala J."/>
            <person name="Wall K."/>
            <person name="Wessler S."/>
            <person name="Yang G."/>
            <person name="Yin T."/>
            <person name="Douglas C."/>
            <person name="Marra M."/>
            <person name="Sandberg G."/>
            <person name="Van de Peer Y."/>
            <person name="Rokhsar D."/>
        </authorList>
    </citation>
    <scope>NUCLEOTIDE SEQUENCE [LARGE SCALE GENOMIC DNA]</scope>
    <source>
        <strain evidence="2">cv. Nisqually</strain>
    </source>
</reference>
<accession>A0ACC0S7U9</accession>